<dbReference type="EMBL" id="CP002581">
    <property type="protein sequence ID" value="AJK50145.1"/>
    <property type="molecule type" value="Genomic_DNA"/>
</dbReference>
<dbReference type="Gene3D" id="3.30.70.3420">
    <property type="match status" value="1"/>
</dbReference>
<dbReference type="InterPro" id="IPR010644">
    <property type="entry name" value="ChdC/CLD"/>
</dbReference>
<dbReference type="Proteomes" id="UP000031838">
    <property type="component" value="Chromosome 2"/>
</dbReference>
<dbReference type="KEGG" id="bgp:BGL_2c20810"/>
<dbReference type="AlphaFoldDB" id="A0A0B6SA35"/>
<dbReference type="HOGENOM" id="CLU_095674_0_0_4"/>
<gene>
    <name evidence="4" type="ORF">BGL_2c20810</name>
</gene>
<name>A0A0B6SA35_BURPL</name>
<evidence type="ECO:0008006" key="6">
    <source>
        <dbReference type="Google" id="ProtNLM"/>
    </source>
</evidence>
<dbReference type="Pfam" id="PF06778">
    <property type="entry name" value="Chlor_dismutase"/>
    <property type="match status" value="1"/>
</dbReference>
<accession>A0A0B6SA35</accession>
<reference evidence="4 5" key="2">
    <citation type="journal article" date="2016" name="Appl. Microbiol. Biotechnol.">
        <title>Mutations improving production and secretion of extracellular lipase by Burkholderia glumae PG1.</title>
        <authorList>
            <person name="Knapp A."/>
            <person name="Voget S."/>
            <person name="Gao R."/>
            <person name="Zaburannyi N."/>
            <person name="Krysciak D."/>
            <person name="Breuer M."/>
            <person name="Hauer B."/>
            <person name="Streit W.R."/>
            <person name="Muller R."/>
            <person name="Daniel R."/>
            <person name="Jaeger K.E."/>
        </authorList>
    </citation>
    <scope>NUCLEOTIDE SEQUENCE [LARGE SCALE GENOMIC DNA]</scope>
    <source>
        <strain evidence="4 5">PG1</strain>
    </source>
</reference>
<evidence type="ECO:0000256" key="1">
    <source>
        <dbReference type="ARBA" id="ARBA00022617"/>
    </source>
</evidence>
<dbReference type="GO" id="GO:0016491">
    <property type="term" value="F:oxidoreductase activity"/>
    <property type="evidence" value="ECO:0007669"/>
    <property type="project" value="InterPro"/>
</dbReference>
<dbReference type="GO" id="GO:0020037">
    <property type="term" value="F:heme binding"/>
    <property type="evidence" value="ECO:0007669"/>
    <property type="project" value="InterPro"/>
</dbReference>
<evidence type="ECO:0000313" key="5">
    <source>
        <dbReference type="Proteomes" id="UP000031838"/>
    </source>
</evidence>
<dbReference type="RefSeq" id="WP_042628455.1">
    <property type="nucleotide sequence ID" value="NZ_CP002581.1"/>
</dbReference>
<keyword evidence="3" id="KW-0408">Iron</keyword>
<dbReference type="GO" id="GO:0046872">
    <property type="term" value="F:metal ion binding"/>
    <property type="evidence" value="ECO:0007669"/>
    <property type="project" value="UniProtKB-KW"/>
</dbReference>
<organism evidence="4 5">
    <name type="scientific">Burkholderia plantarii</name>
    <dbReference type="NCBI Taxonomy" id="41899"/>
    <lineage>
        <taxon>Bacteria</taxon>
        <taxon>Pseudomonadati</taxon>
        <taxon>Pseudomonadota</taxon>
        <taxon>Betaproteobacteria</taxon>
        <taxon>Burkholderiales</taxon>
        <taxon>Burkholderiaceae</taxon>
        <taxon>Burkholderia</taxon>
    </lineage>
</organism>
<dbReference type="SUPFAM" id="SSF54909">
    <property type="entry name" value="Dimeric alpha+beta barrel"/>
    <property type="match status" value="1"/>
</dbReference>
<reference evidence="5" key="1">
    <citation type="submission" date="2011-03" db="EMBL/GenBank/DDBJ databases">
        <authorList>
            <person name="Voget S."/>
            <person name="Streit W.R."/>
            <person name="Jaeger K.E."/>
            <person name="Daniel R."/>
        </authorList>
    </citation>
    <scope>NUCLEOTIDE SEQUENCE [LARGE SCALE GENOMIC DNA]</scope>
    <source>
        <strain evidence="5">PG1</strain>
    </source>
</reference>
<protein>
    <recommendedName>
        <fullName evidence="6">Chlorite dismutase</fullName>
    </recommendedName>
</protein>
<evidence type="ECO:0000313" key="4">
    <source>
        <dbReference type="EMBL" id="AJK50145.1"/>
    </source>
</evidence>
<evidence type="ECO:0000256" key="3">
    <source>
        <dbReference type="ARBA" id="ARBA00023004"/>
    </source>
</evidence>
<proteinExistence type="predicted"/>
<keyword evidence="2" id="KW-0479">Metal-binding</keyword>
<dbReference type="InterPro" id="IPR011008">
    <property type="entry name" value="Dimeric_a/b-barrel"/>
</dbReference>
<keyword evidence="5" id="KW-1185">Reference proteome</keyword>
<keyword evidence="1" id="KW-0349">Heme</keyword>
<evidence type="ECO:0000256" key="2">
    <source>
        <dbReference type="ARBA" id="ARBA00022723"/>
    </source>
</evidence>
<sequence length="185" mass="20639">MDRLFSFAGGSAGTWHVTSARTLAGESLPPVAALAVSPAGTGATAGAAPGWLLRGITSHERYTSGDEKARLTASQQGLGRAASTCAALIPLRKNAAWWALPQDARREILEDRSDHIRIGLRYLPAIARRLYHCRDLSESEPFDFLTWFEYAPVDRDRFDELVAALRASEEWRYVDRDIEIRLERR</sequence>